<accession>A0ABV3GCN7</accession>
<dbReference type="Proteomes" id="UP001551675">
    <property type="component" value="Unassembled WGS sequence"/>
</dbReference>
<organism evidence="1 2">
    <name type="scientific">Microtetraspora glauca</name>
    <dbReference type="NCBI Taxonomy" id="1996"/>
    <lineage>
        <taxon>Bacteria</taxon>
        <taxon>Bacillati</taxon>
        <taxon>Actinomycetota</taxon>
        <taxon>Actinomycetes</taxon>
        <taxon>Streptosporangiales</taxon>
        <taxon>Streptosporangiaceae</taxon>
        <taxon>Microtetraspora</taxon>
    </lineage>
</organism>
<protein>
    <submittedName>
        <fullName evidence="1">Uncharacterized protein</fullName>
    </submittedName>
</protein>
<dbReference type="RefSeq" id="WP_061257591.1">
    <property type="nucleotide sequence ID" value="NZ_JBFALK010000005.1"/>
</dbReference>
<evidence type="ECO:0000313" key="1">
    <source>
        <dbReference type="EMBL" id="MEV0969353.1"/>
    </source>
</evidence>
<reference evidence="1 2" key="1">
    <citation type="submission" date="2024-06" db="EMBL/GenBank/DDBJ databases">
        <title>The Natural Products Discovery Center: Release of the First 8490 Sequenced Strains for Exploring Actinobacteria Biosynthetic Diversity.</title>
        <authorList>
            <person name="Kalkreuter E."/>
            <person name="Kautsar S.A."/>
            <person name="Yang D."/>
            <person name="Bader C.D."/>
            <person name="Teijaro C.N."/>
            <person name="Fluegel L."/>
            <person name="Davis C.M."/>
            <person name="Simpson J.R."/>
            <person name="Lauterbach L."/>
            <person name="Steele A.D."/>
            <person name="Gui C."/>
            <person name="Meng S."/>
            <person name="Li G."/>
            <person name="Viehrig K."/>
            <person name="Ye F."/>
            <person name="Su P."/>
            <person name="Kiefer A.F."/>
            <person name="Nichols A."/>
            <person name="Cepeda A.J."/>
            <person name="Yan W."/>
            <person name="Fan B."/>
            <person name="Jiang Y."/>
            <person name="Adhikari A."/>
            <person name="Zheng C.-J."/>
            <person name="Schuster L."/>
            <person name="Cowan T.M."/>
            <person name="Smanski M.J."/>
            <person name="Chevrette M.G."/>
            <person name="De Carvalho L.P.S."/>
            <person name="Shen B."/>
        </authorList>
    </citation>
    <scope>NUCLEOTIDE SEQUENCE [LARGE SCALE GENOMIC DNA]</scope>
    <source>
        <strain evidence="1 2">NPDC050100</strain>
    </source>
</reference>
<proteinExistence type="predicted"/>
<keyword evidence="2" id="KW-1185">Reference proteome</keyword>
<comment type="caution">
    <text evidence="1">The sequence shown here is derived from an EMBL/GenBank/DDBJ whole genome shotgun (WGS) entry which is preliminary data.</text>
</comment>
<name>A0ABV3GCN7_MICGL</name>
<dbReference type="EMBL" id="JBFALK010000005">
    <property type="protein sequence ID" value="MEV0969353.1"/>
    <property type="molecule type" value="Genomic_DNA"/>
</dbReference>
<evidence type="ECO:0000313" key="2">
    <source>
        <dbReference type="Proteomes" id="UP001551675"/>
    </source>
</evidence>
<sequence length="220" mass="23422">MGLFSNFFLVRRLRKGPTLLLPYVPDTEAVLNTVRLHGPGARPYGDGLKVSDNVWLRGPITMTPELAAKAGIPAGWQVAYVAANIDDEEGGEYDRPMAVAAGLAERLNGQVHPHAPDSPADLADVTGGRRVPVAELVELLADELPGLTATSVNPVITMLTSERSPIEILVEEDDGEVTYEICVDDGVQGPDLVGTARRAALAIAERAGGIARDHNGFLIR</sequence>
<gene>
    <name evidence="1" type="ORF">AB0I59_12020</name>
</gene>